<gene>
    <name evidence="1" type="ORF">PENSTE_c027G03114</name>
</gene>
<protein>
    <submittedName>
        <fullName evidence="1">Uncharacterized protein</fullName>
    </submittedName>
</protein>
<comment type="caution">
    <text evidence="1">The sequence shown here is derived from an EMBL/GenBank/DDBJ whole genome shotgun (WGS) entry which is preliminary data.</text>
</comment>
<keyword evidence="2" id="KW-1185">Reference proteome</keyword>
<dbReference type="EMBL" id="MLKD01000027">
    <property type="protein sequence ID" value="OQE15689.1"/>
    <property type="molecule type" value="Genomic_DNA"/>
</dbReference>
<dbReference type="InterPro" id="IPR002110">
    <property type="entry name" value="Ankyrin_rpt"/>
</dbReference>
<dbReference type="Pfam" id="PF00023">
    <property type="entry name" value="Ank"/>
    <property type="match status" value="1"/>
</dbReference>
<dbReference type="STRING" id="303698.A0A1V6SPW1"/>
<dbReference type="AlphaFoldDB" id="A0A1V6SPW1"/>
<dbReference type="Gene3D" id="1.25.40.20">
    <property type="entry name" value="Ankyrin repeat-containing domain"/>
    <property type="match status" value="1"/>
</dbReference>
<dbReference type="SUPFAM" id="SSF48403">
    <property type="entry name" value="Ankyrin repeat"/>
    <property type="match status" value="1"/>
</dbReference>
<organism evidence="1 2">
    <name type="scientific">Penicillium steckii</name>
    <dbReference type="NCBI Taxonomy" id="303698"/>
    <lineage>
        <taxon>Eukaryota</taxon>
        <taxon>Fungi</taxon>
        <taxon>Dikarya</taxon>
        <taxon>Ascomycota</taxon>
        <taxon>Pezizomycotina</taxon>
        <taxon>Eurotiomycetes</taxon>
        <taxon>Eurotiomycetidae</taxon>
        <taxon>Eurotiales</taxon>
        <taxon>Aspergillaceae</taxon>
        <taxon>Penicillium</taxon>
    </lineage>
</organism>
<evidence type="ECO:0000313" key="2">
    <source>
        <dbReference type="Proteomes" id="UP000191285"/>
    </source>
</evidence>
<dbReference type="SMART" id="SM00248">
    <property type="entry name" value="ANK"/>
    <property type="match status" value="3"/>
</dbReference>
<dbReference type="OrthoDB" id="426293at2759"/>
<dbReference type="InterPro" id="IPR036770">
    <property type="entry name" value="Ankyrin_rpt-contain_sf"/>
</dbReference>
<name>A0A1V6SPW1_9EURO</name>
<accession>A0A1V6SPW1</accession>
<dbReference type="Proteomes" id="UP000191285">
    <property type="component" value="Unassembled WGS sequence"/>
</dbReference>
<evidence type="ECO:0000313" key="1">
    <source>
        <dbReference type="EMBL" id="OQE15689.1"/>
    </source>
</evidence>
<sequence>MDRGELKRRSHPAGLVANGCIRNSLEDVRHGINWAAETSPEVLTEALKRGISGAFQAENEEIVMYLVTEANVPMEEINPYQLSIIQSLSLWEAVIQRGWDINQRTKSHGGLCLRLRLIDFVCYKKDLVEWLLEHGATVDDGEKDTVKCPPLLQSEAARGLVSIYKRLQELGAPHGKRELHLAVERASGPRPYMEMVRFLVDEVGRDVNELDGDEYFNDRDSAISVGPPLWWAVQKSEGGEEVVRFLLERGADPYLVGANPDLPGHDLFTIAERQGNEGALAVLQEWKDGKIVVQKKDS</sequence>
<reference evidence="2" key="1">
    <citation type="journal article" date="2017" name="Nat. Microbiol.">
        <title>Global analysis of biosynthetic gene clusters reveals vast potential of secondary metabolite production in Penicillium species.</title>
        <authorList>
            <person name="Nielsen J.C."/>
            <person name="Grijseels S."/>
            <person name="Prigent S."/>
            <person name="Ji B."/>
            <person name="Dainat J."/>
            <person name="Nielsen K.F."/>
            <person name="Frisvad J.C."/>
            <person name="Workman M."/>
            <person name="Nielsen J."/>
        </authorList>
    </citation>
    <scope>NUCLEOTIDE SEQUENCE [LARGE SCALE GENOMIC DNA]</scope>
    <source>
        <strain evidence="2">IBT 24891</strain>
    </source>
</reference>
<proteinExistence type="predicted"/>